<evidence type="ECO:0000313" key="2">
    <source>
        <dbReference type="EMBL" id="SFO61772.1"/>
    </source>
</evidence>
<dbReference type="STRING" id="1527.SAMN04489757_14813"/>
<reference evidence="2 3" key="1">
    <citation type="submission" date="2016-10" db="EMBL/GenBank/DDBJ databases">
        <authorList>
            <person name="de Groot N.N."/>
        </authorList>
    </citation>
    <scope>NUCLEOTIDE SEQUENCE [LARGE SCALE GENOMIC DNA]</scope>
    <source>
        <strain evidence="2 3">DSM 1283</strain>
    </source>
</reference>
<dbReference type="InterPro" id="IPR016181">
    <property type="entry name" value="Acyl_CoA_acyltransferase"/>
</dbReference>
<dbReference type="EMBL" id="FOWD01000048">
    <property type="protein sequence ID" value="SFO61772.1"/>
    <property type="molecule type" value="Genomic_DNA"/>
</dbReference>
<dbReference type="RefSeq" id="WP_091688655.1">
    <property type="nucleotide sequence ID" value="NZ_BAABFM010000022.1"/>
</dbReference>
<dbReference type="SUPFAM" id="SSF55729">
    <property type="entry name" value="Acyl-CoA N-acyltransferases (Nat)"/>
    <property type="match status" value="1"/>
</dbReference>
<gene>
    <name evidence="2" type="ORF">SAMN04489757_14813</name>
</gene>
<name>A0A1I5IMU3_9FIRM</name>
<organism evidence="2 3">
    <name type="scientific">Anaerocolumna aminovalerica</name>
    <dbReference type="NCBI Taxonomy" id="1527"/>
    <lineage>
        <taxon>Bacteria</taxon>
        <taxon>Bacillati</taxon>
        <taxon>Bacillota</taxon>
        <taxon>Clostridia</taxon>
        <taxon>Lachnospirales</taxon>
        <taxon>Lachnospiraceae</taxon>
        <taxon>Anaerocolumna</taxon>
    </lineage>
</organism>
<keyword evidence="2" id="KW-0687">Ribonucleoprotein</keyword>
<dbReference type="AlphaFoldDB" id="A0A1I5IMU3"/>
<dbReference type="GO" id="GO:0005840">
    <property type="term" value="C:ribosome"/>
    <property type="evidence" value="ECO:0007669"/>
    <property type="project" value="UniProtKB-KW"/>
</dbReference>
<protein>
    <submittedName>
        <fullName evidence="2">Ribosomal protein S18 acetylase RimI</fullName>
    </submittedName>
</protein>
<dbReference type="PROSITE" id="PS51186">
    <property type="entry name" value="GNAT"/>
    <property type="match status" value="1"/>
</dbReference>
<feature type="domain" description="N-acetyltransferase" evidence="1">
    <location>
        <begin position="5"/>
        <end position="151"/>
    </location>
</feature>
<dbReference type="OrthoDB" id="9127144at2"/>
<keyword evidence="3" id="KW-1185">Reference proteome</keyword>
<dbReference type="Proteomes" id="UP000198806">
    <property type="component" value="Unassembled WGS sequence"/>
</dbReference>
<evidence type="ECO:0000313" key="3">
    <source>
        <dbReference type="Proteomes" id="UP000198806"/>
    </source>
</evidence>
<keyword evidence="2" id="KW-0689">Ribosomal protein</keyword>
<dbReference type="GO" id="GO:0016747">
    <property type="term" value="F:acyltransferase activity, transferring groups other than amino-acyl groups"/>
    <property type="evidence" value="ECO:0007669"/>
    <property type="project" value="InterPro"/>
</dbReference>
<dbReference type="Pfam" id="PF00583">
    <property type="entry name" value="Acetyltransf_1"/>
    <property type="match status" value="1"/>
</dbReference>
<dbReference type="InterPro" id="IPR000182">
    <property type="entry name" value="GNAT_dom"/>
</dbReference>
<accession>A0A1I5IMU3</accession>
<sequence length="188" mass="22253">MSTQCNLILAKKSDFPKIYEIMHAAFPLNERRSYEGQRELLNHNNYKLFLHKHQERIIAFLAVWEFDEINFIEHFAVETASRGSGQGENMLKEYLSHAVNPVFLEVEPPSTEIARRRIKFYERIGFHLNKFDYLQPSLQEGQKPLLLKNMTYPNPLEEEFFDYCKKIIFETVYGLNFDNKEAITNVLL</sequence>
<proteinExistence type="predicted"/>
<dbReference type="Gene3D" id="3.40.630.30">
    <property type="match status" value="1"/>
</dbReference>
<evidence type="ECO:0000259" key="1">
    <source>
        <dbReference type="PROSITE" id="PS51186"/>
    </source>
</evidence>